<name>A0ABU0IKP0_9CAUL</name>
<feature type="transmembrane region" description="Helical" evidence="1">
    <location>
        <begin position="104"/>
        <end position="121"/>
    </location>
</feature>
<evidence type="ECO:0000313" key="2">
    <source>
        <dbReference type="EMBL" id="MDQ0462581.1"/>
    </source>
</evidence>
<evidence type="ECO:0008006" key="4">
    <source>
        <dbReference type="Google" id="ProtNLM"/>
    </source>
</evidence>
<evidence type="ECO:0000256" key="1">
    <source>
        <dbReference type="SAM" id="Phobius"/>
    </source>
</evidence>
<proteinExistence type="predicted"/>
<accession>A0ABU0IKP0</accession>
<organism evidence="2 3">
    <name type="scientific">Caulobacter ginsengisoli</name>
    <dbReference type="NCBI Taxonomy" id="400775"/>
    <lineage>
        <taxon>Bacteria</taxon>
        <taxon>Pseudomonadati</taxon>
        <taxon>Pseudomonadota</taxon>
        <taxon>Alphaproteobacteria</taxon>
        <taxon>Caulobacterales</taxon>
        <taxon>Caulobacteraceae</taxon>
        <taxon>Caulobacter</taxon>
    </lineage>
</organism>
<feature type="transmembrane region" description="Helical" evidence="1">
    <location>
        <begin position="80"/>
        <end position="98"/>
    </location>
</feature>
<evidence type="ECO:0000313" key="3">
    <source>
        <dbReference type="Proteomes" id="UP001228905"/>
    </source>
</evidence>
<feature type="transmembrane region" description="Helical" evidence="1">
    <location>
        <begin position="56"/>
        <end position="73"/>
    </location>
</feature>
<dbReference type="EMBL" id="JAUSVS010000001">
    <property type="protein sequence ID" value="MDQ0462581.1"/>
    <property type="molecule type" value="Genomic_DNA"/>
</dbReference>
<reference evidence="2 3" key="1">
    <citation type="submission" date="2023-07" db="EMBL/GenBank/DDBJ databases">
        <title>Genomic Encyclopedia of Type Strains, Phase IV (KMG-IV): sequencing the most valuable type-strain genomes for metagenomic binning, comparative biology and taxonomic classification.</title>
        <authorList>
            <person name="Goeker M."/>
        </authorList>
    </citation>
    <scope>NUCLEOTIDE SEQUENCE [LARGE SCALE GENOMIC DNA]</scope>
    <source>
        <strain evidence="2 3">DSM 18695</strain>
    </source>
</reference>
<keyword evidence="1" id="KW-0812">Transmembrane</keyword>
<keyword evidence="1" id="KW-1133">Transmembrane helix</keyword>
<comment type="caution">
    <text evidence="2">The sequence shown here is derived from an EMBL/GenBank/DDBJ whole genome shotgun (WGS) entry which is preliminary data.</text>
</comment>
<gene>
    <name evidence="2" type="ORF">QO010_000329</name>
</gene>
<dbReference type="RefSeq" id="WP_307345081.1">
    <property type="nucleotide sequence ID" value="NZ_JAUSVS010000001.1"/>
</dbReference>
<keyword evidence="3" id="KW-1185">Reference proteome</keyword>
<sequence length="122" mass="12696">MTLQMMALVGAGVIGAGVAVVHGVLVQRLMVRPFVASGAAARPAGRLVPPLLQFTTYNWLLGGVALVAAALWLEPQARLVTAGLVGSSYLFGAVGNFWGTRGRHPGWVLYAVALGLIVYAVI</sequence>
<keyword evidence="1" id="KW-0472">Membrane</keyword>
<protein>
    <recommendedName>
        <fullName evidence="4">Integral membrane protein</fullName>
    </recommendedName>
</protein>
<dbReference type="Proteomes" id="UP001228905">
    <property type="component" value="Unassembled WGS sequence"/>
</dbReference>